<keyword evidence="1" id="KW-0472">Membrane</keyword>
<feature type="transmembrane region" description="Helical" evidence="1">
    <location>
        <begin position="34"/>
        <end position="55"/>
    </location>
</feature>
<dbReference type="EMBL" id="BK014826">
    <property type="protein sequence ID" value="DAD77496.1"/>
    <property type="molecule type" value="Genomic_DNA"/>
</dbReference>
<sequence length="317" mass="36400">MSKKVESVGELLNSPDAIIEGKEKAIDIVKTNMFDFIGVITIASALLLALGALKLRDLTLDSLLDMIIGFMPYYFAAVLLSNNYYLKGTYKAKTTNKYCNAIKSYSKSASSLDGDQLAKLPVFCEQFNEAALKKIQTAYLKAAALTYEQFDQEWIDEKGRKMKPLKVWEDKSIKGLFTKEQAKRIIAAKRAHIRGINENLLLSNVKSNDDTYIGKNEDELAKSDRIVNYVLNFVSMAILWFVGFKDVLDWGWVALFLVAFKMAWIFSKSYMRYYKGYNNIVNHLVSHLLRKDDILKQFNQWYKVNYVKSVPEETEKF</sequence>
<organism evidence="2">
    <name type="scientific">Podoviridae sp. ctaNW81</name>
    <dbReference type="NCBI Taxonomy" id="2826562"/>
    <lineage>
        <taxon>Viruses</taxon>
        <taxon>Duplodnaviria</taxon>
        <taxon>Heunggongvirae</taxon>
        <taxon>Uroviricota</taxon>
        <taxon>Caudoviricetes</taxon>
    </lineage>
</organism>
<feature type="transmembrane region" description="Helical" evidence="1">
    <location>
        <begin position="67"/>
        <end position="86"/>
    </location>
</feature>
<accession>A0A8S5M5S4</accession>
<feature type="transmembrane region" description="Helical" evidence="1">
    <location>
        <begin position="250"/>
        <end position="267"/>
    </location>
</feature>
<evidence type="ECO:0000313" key="2">
    <source>
        <dbReference type="EMBL" id="DAD77496.1"/>
    </source>
</evidence>
<reference evidence="2" key="1">
    <citation type="journal article" date="2021" name="Proc. Natl. Acad. Sci. U.S.A.">
        <title>A Catalog of Tens of Thousands of Viruses from Human Metagenomes Reveals Hidden Associations with Chronic Diseases.</title>
        <authorList>
            <person name="Tisza M.J."/>
            <person name="Buck C.B."/>
        </authorList>
    </citation>
    <scope>NUCLEOTIDE SEQUENCE</scope>
    <source>
        <strain evidence="2">CtaNW81</strain>
    </source>
</reference>
<proteinExistence type="predicted"/>
<name>A0A8S5M5S4_9CAUD</name>
<protein>
    <submittedName>
        <fullName evidence="2">Uncharacterized protein</fullName>
    </submittedName>
</protein>
<keyword evidence="1" id="KW-0812">Transmembrane</keyword>
<evidence type="ECO:0000256" key="1">
    <source>
        <dbReference type="SAM" id="Phobius"/>
    </source>
</evidence>
<feature type="transmembrane region" description="Helical" evidence="1">
    <location>
        <begin position="226"/>
        <end position="244"/>
    </location>
</feature>
<keyword evidence="1" id="KW-1133">Transmembrane helix</keyword>